<keyword evidence="1 5" id="KW-0808">Transferase</keyword>
<comment type="caution">
    <text evidence="6">The sequence shown here is derived from an EMBL/GenBank/DDBJ whole genome shotgun (WGS) entry which is preliminary data.</text>
</comment>
<dbReference type="UniPathway" id="UPA00071"/>
<gene>
    <name evidence="6" type="primary">cofC</name>
    <name evidence="5" type="synonym">fbiD</name>
    <name evidence="6" type="ORF">D9V37_04360</name>
</gene>
<evidence type="ECO:0000256" key="3">
    <source>
        <dbReference type="ARBA" id="ARBA00022741"/>
    </source>
</evidence>
<keyword evidence="2 5" id="KW-0548">Nucleotidyltransferase</keyword>
<comment type="catalytic activity">
    <reaction evidence="5">
        <text>phosphoenolpyruvate + GTP + H(+) = enolpyruvoyl-2-diphospho-5'-guanosine + diphosphate</text>
        <dbReference type="Rhea" id="RHEA:30519"/>
        <dbReference type="ChEBI" id="CHEBI:15378"/>
        <dbReference type="ChEBI" id="CHEBI:33019"/>
        <dbReference type="ChEBI" id="CHEBI:37565"/>
        <dbReference type="ChEBI" id="CHEBI:58702"/>
        <dbReference type="ChEBI" id="CHEBI:143701"/>
        <dbReference type="EC" id="2.7.7.105"/>
    </reaction>
</comment>
<evidence type="ECO:0000256" key="1">
    <source>
        <dbReference type="ARBA" id="ARBA00022679"/>
    </source>
</evidence>
<dbReference type="SUPFAM" id="SSF53448">
    <property type="entry name" value="Nucleotide-diphospho-sugar transferases"/>
    <property type="match status" value="1"/>
</dbReference>
<accession>A0A3L8P7C3</accession>
<comment type="caution">
    <text evidence="5">Lacks conserved residue(s) required for the propagation of feature annotation.</text>
</comment>
<dbReference type="Gene3D" id="3.90.550.10">
    <property type="entry name" value="Spore Coat Polysaccharide Biosynthesis Protein SpsA, Chain A"/>
    <property type="match status" value="1"/>
</dbReference>
<evidence type="ECO:0000256" key="4">
    <source>
        <dbReference type="ARBA" id="ARBA00023134"/>
    </source>
</evidence>
<dbReference type="GO" id="GO:0005525">
    <property type="term" value="F:GTP binding"/>
    <property type="evidence" value="ECO:0007669"/>
    <property type="project" value="UniProtKB-KW"/>
</dbReference>
<dbReference type="InterPro" id="IPR002835">
    <property type="entry name" value="CofC"/>
</dbReference>
<evidence type="ECO:0000256" key="5">
    <source>
        <dbReference type="HAMAP-Rule" id="MF_02114"/>
    </source>
</evidence>
<keyword evidence="7" id="KW-1185">Reference proteome</keyword>
<reference evidence="6 7" key="1">
    <citation type="submission" date="2018-10" db="EMBL/GenBank/DDBJ databases">
        <title>Marmoricola sp. 4Q3S-7 whole genome shotgun sequence.</title>
        <authorList>
            <person name="Li F."/>
        </authorList>
    </citation>
    <scope>NUCLEOTIDE SEQUENCE [LARGE SCALE GENOMIC DNA]</scope>
    <source>
        <strain evidence="6 7">4Q3S-7</strain>
    </source>
</reference>
<dbReference type="EC" id="2.7.7.105" evidence="5"/>
<name>A0A3L8P7C3_9ACTN</name>
<evidence type="ECO:0000313" key="6">
    <source>
        <dbReference type="EMBL" id="RLV51151.1"/>
    </source>
</evidence>
<dbReference type="HAMAP" id="MF_02114">
    <property type="entry name" value="CofC"/>
    <property type="match status" value="1"/>
</dbReference>
<dbReference type="Pfam" id="PF01983">
    <property type="entry name" value="CofC"/>
    <property type="match status" value="1"/>
</dbReference>
<dbReference type="PANTHER" id="PTHR40392:SF1">
    <property type="entry name" value="2-PHOSPHO-L-LACTATE GUANYLYLTRANSFERASE"/>
    <property type="match status" value="1"/>
</dbReference>
<comment type="pathway">
    <text evidence="5">Cofactor biosynthesis; coenzyme F420 biosynthesis.</text>
</comment>
<keyword evidence="4 5" id="KW-0342">GTP-binding</keyword>
<dbReference type="OrthoDB" id="9151145at2"/>
<dbReference type="AlphaFoldDB" id="A0A3L8P7C3"/>
<organism evidence="6 7">
    <name type="scientific">Nocardioides mangrovicus</name>
    <dbReference type="NCBI Taxonomy" id="2478913"/>
    <lineage>
        <taxon>Bacteria</taxon>
        <taxon>Bacillati</taxon>
        <taxon>Actinomycetota</taxon>
        <taxon>Actinomycetes</taxon>
        <taxon>Propionibacteriales</taxon>
        <taxon>Nocardioidaceae</taxon>
        <taxon>Nocardioides</taxon>
    </lineage>
</organism>
<dbReference type="Proteomes" id="UP000281708">
    <property type="component" value="Unassembled WGS sequence"/>
</dbReference>
<comment type="function">
    <text evidence="5">Guanylyltransferase that catalyzes the activation of phosphoenolpyruvate (PEP) as enolpyruvoyl-2-diphospho-5'-guanosine, via the condensation of PEP with GTP. It is involved in the biosynthesis of coenzyme F420, a hydride carrier cofactor.</text>
</comment>
<proteinExistence type="inferred from homology"/>
<dbReference type="RefSeq" id="WP_121804831.1">
    <property type="nucleotide sequence ID" value="NZ_RDBE01000001.1"/>
</dbReference>
<evidence type="ECO:0000256" key="2">
    <source>
        <dbReference type="ARBA" id="ARBA00022695"/>
    </source>
</evidence>
<dbReference type="NCBIfam" id="TIGR03552">
    <property type="entry name" value="F420_cofC"/>
    <property type="match status" value="1"/>
</dbReference>
<dbReference type="EMBL" id="RDBE01000001">
    <property type="protein sequence ID" value="RLV51151.1"/>
    <property type="molecule type" value="Genomic_DNA"/>
</dbReference>
<evidence type="ECO:0000313" key="7">
    <source>
        <dbReference type="Proteomes" id="UP000281708"/>
    </source>
</evidence>
<feature type="binding site" evidence="5">
    <location>
        <position position="151"/>
    </location>
    <ligand>
        <name>phosphoenolpyruvate</name>
        <dbReference type="ChEBI" id="CHEBI:58702"/>
    </ligand>
</feature>
<dbReference type="PANTHER" id="PTHR40392">
    <property type="entry name" value="2-PHOSPHO-L-LACTATE GUANYLYLTRANSFERASE"/>
    <property type="match status" value="1"/>
</dbReference>
<comment type="similarity">
    <text evidence="5">Belongs to the CofC family.</text>
</comment>
<dbReference type="InterPro" id="IPR029044">
    <property type="entry name" value="Nucleotide-diphossugar_trans"/>
</dbReference>
<protein>
    <recommendedName>
        <fullName evidence="5">Phosphoenolpyruvate guanylyltransferase</fullName>
        <shortName evidence="5">PEP guanylyltransferase</shortName>
        <ecNumber evidence="5">2.7.7.105</ecNumber>
    </recommendedName>
</protein>
<dbReference type="GO" id="GO:0043814">
    <property type="term" value="F:phospholactate guanylyltransferase activity"/>
    <property type="evidence" value="ECO:0007669"/>
    <property type="project" value="InterPro"/>
</dbReference>
<keyword evidence="3 5" id="KW-0547">Nucleotide-binding</keyword>
<feature type="binding site" evidence="5">
    <location>
        <position position="148"/>
    </location>
    <ligand>
        <name>phosphoenolpyruvate</name>
        <dbReference type="ChEBI" id="CHEBI:58702"/>
    </ligand>
</feature>
<dbReference type="GO" id="GO:0052645">
    <property type="term" value="P:F420-0 metabolic process"/>
    <property type="evidence" value="ECO:0007669"/>
    <property type="project" value="UniProtKB-UniRule"/>
</dbReference>
<sequence>MPSAKRWDVLVPVKPLDRAKSRLLGLPRETLMRAFALDTLAACSASSAVHATYVVTHDEDLAAIAGCERLPDLGEGDLNRALLRAREQLPHDASIACLLGDLPCLRERELTAALEAVEGPGAVVADAAGTGSTLLAVPAAAGFTPRFGADSFAAHVEAGYAPSTLEVRSLRRDVDTADDLREAIALGVGPRTAEALRTHEGR</sequence>